<proteinExistence type="predicted"/>
<sequence length="151" mass="16783">MKEFNAEFFGNEKSSCDNQVGEESKRQPLGEEEMIGVNSRPKTWDDVVAKNCLVCETLEEHQDLVEGSVSKEDRPDPSNIDPSVHIASVLDLGDTAVGSGLTPSWAESIDKLNRTHNQSLDLEKTLITSDDSDKSGHSDRSLQNSLRRRVR</sequence>
<feature type="region of interest" description="Disordered" evidence="1">
    <location>
        <begin position="1"/>
        <end position="34"/>
    </location>
</feature>
<feature type="region of interest" description="Disordered" evidence="1">
    <location>
        <begin position="63"/>
        <end position="83"/>
    </location>
</feature>
<reference evidence="2 3" key="1">
    <citation type="journal article" date="2024" name="G3 (Bethesda)">
        <title>Genome assembly of Hibiscus sabdariffa L. provides insights into metabolisms of medicinal natural products.</title>
        <authorList>
            <person name="Kim T."/>
        </authorList>
    </citation>
    <scope>NUCLEOTIDE SEQUENCE [LARGE SCALE GENOMIC DNA]</scope>
    <source>
        <strain evidence="2">TK-2024</strain>
        <tissue evidence="2">Old leaves</tissue>
    </source>
</reference>
<name>A0ABR2RIP4_9ROSI</name>
<feature type="region of interest" description="Disordered" evidence="1">
    <location>
        <begin position="126"/>
        <end position="151"/>
    </location>
</feature>
<evidence type="ECO:0000256" key="1">
    <source>
        <dbReference type="SAM" id="MobiDB-lite"/>
    </source>
</evidence>
<dbReference type="Proteomes" id="UP001396334">
    <property type="component" value="Unassembled WGS sequence"/>
</dbReference>
<protein>
    <submittedName>
        <fullName evidence="2">Uncharacterized protein</fullName>
    </submittedName>
</protein>
<feature type="compositionally biased region" description="Basic and acidic residues" evidence="1">
    <location>
        <begin position="63"/>
        <end position="76"/>
    </location>
</feature>
<evidence type="ECO:0000313" key="2">
    <source>
        <dbReference type="EMBL" id="KAK9012805.1"/>
    </source>
</evidence>
<organism evidence="2 3">
    <name type="scientific">Hibiscus sabdariffa</name>
    <name type="common">roselle</name>
    <dbReference type="NCBI Taxonomy" id="183260"/>
    <lineage>
        <taxon>Eukaryota</taxon>
        <taxon>Viridiplantae</taxon>
        <taxon>Streptophyta</taxon>
        <taxon>Embryophyta</taxon>
        <taxon>Tracheophyta</taxon>
        <taxon>Spermatophyta</taxon>
        <taxon>Magnoliopsida</taxon>
        <taxon>eudicotyledons</taxon>
        <taxon>Gunneridae</taxon>
        <taxon>Pentapetalae</taxon>
        <taxon>rosids</taxon>
        <taxon>malvids</taxon>
        <taxon>Malvales</taxon>
        <taxon>Malvaceae</taxon>
        <taxon>Malvoideae</taxon>
        <taxon>Hibiscus</taxon>
    </lineage>
</organism>
<dbReference type="EMBL" id="JBBPBN010000022">
    <property type="protein sequence ID" value="KAK9012805.1"/>
    <property type="molecule type" value="Genomic_DNA"/>
</dbReference>
<accession>A0ABR2RIP4</accession>
<feature type="compositionally biased region" description="Basic and acidic residues" evidence="1">
    <location>
        <begin position="131"/>
        <end position="140"/>
    </location>
</feature>
<gene>
    <name evidence="2" type="ORF">V6N11_040839</name>
</gene>
<comment type="caution">
    <text evidence="2">The sequence shown here is derived from an EMBL/GenBank/DDBJ whole genome shotgun (WGS) entry which is preliminary data.</text>
</comment>
<keyword evidence="3" id="KW-1185">Reference proteome</keyword>
<evidence type="ECO:0000313" key="3">
    <source>
        <dbReference type="Proteomes" id="UP001396334"/>
    </source>
</evidence>